<accession>A0AAD9CBA0</accession>
<dbReference type="AlphaFoldDB" id="A0AAD9CBA0"/>
<evidence type="ECO:0000313" key="2">
    <source>
        <dbReference type="Proteomes" id="UP001228049"/>
    </source>
</evidence>
<reference evidence="1" key="1">
    <citation type="submission" date="2023-04" db="EMBL/GenBank/DDBJ databases">
        <title>Chromosome-level genome of Chaenocephalus aceratus.</title>
        <authorList>
            <person name="Park H."/>
        </authorList>
    </citation>
    <scope>NUCLEOTIDE SEQUENCE</scope>
    <source>
        <strain evidence="1">DE</strain>
        <tissue evidence="1">Muscle</tissue>
    </source>
</reference>
<proteinExistence type="predicted"/>
<dbReference type="Proteomes" id="UP001228049">
    <property type="component" value="Unassembled WGS sequence"/>
</dbReference>
<comment type="caution">
    <text evidence="1">The sequence shown here is derived from an EMBL/GenBank/DDBJ whole genome shotgun (WGS) entry which is preliminary data.</text>
</comment>
<evidence type="ECO:0000313" key="1">
    <source>
        <dbReference type="EMBL" id="KAK1897601.1"/>
    </source>
</evidence>
<gene>
    <name evidence="1" type="ORF">KUDE01_017133</name>
</gene>
<name>A0AAD9CBA0_DISEL</name>
<sequence>MNLACIAMPSPSSGCKQGSTAGCWRPAAPAAGGNVSEVDRQAGEGIEGKGRRRGSYRGIECLFAQILQENSSSCPSEESV</sequence>
<organism evidence="1 2">
    <name type="scientific">Dissostichus eleginoides</name>
    <name type="common">Patagonian toothfish</name>
    <name type="synonym">Dissostichus amissus</name>
    <dbReference type="NCBI Taxonomy" id="100907"/>
    <lineage>
        <taxon>Eukaryota</taxon>
        <taxon>Metazoa</taxon>
        <taxon>Chordata</taxon>
        <taxon>Craniata</taxon>
        <taxon>Vertebrata</taxon>
        <taxon>Euteleostomi</taxon>
        <taxon>Actinopterygii</taxon>
        <taxon>Neopterygii</taxon>
        <taxon>Teleostei</taxon>
        <taxon>Neoteleostei</taxon>
        <taxon>Acanthomorphata</taxon>
        <taxon>Eupercaria</taxon>
        <taxon>Perciformes</taxon>
        <taxon>Notothenioidei</taxon>
        <taxon>Nototheniidae</taxon>
        <taxon>Dissostichus</taxon>
    </lineage>
</organism>
<dbReference type="EMBL" id="JASDAP010000009">
    <property type="protein sequence ID" value="KAK1897601.1"/>
    <property type="molecule type" value="Genomic_DNA"/>
</dbReference>
<protein>
    <submittedName>
        <fullName evidence="1">Solute carrier family 12 member 2</fullName>
    </submittedName>
</protein>
<keyword evidence="2" id="KW-1185">Reference proteome</keyword>